<feature type="compositionally biased region" description="Polar residues" evidence="1">
    <location>
        <begin position="496"/>
        <end position="511"/>
    </location>
</feature>
<organism evidence="3 4">
    <name type="scientific">Lentinula aciculospora</name>
    <dbReference type="NCBI Taxonomy" id="153920"/>
    <lineage>
        <taxon>Eukaryota</taxon>
        <taxon>Fungi</taxon>
        <taxon>Dikarya</taxon>
        <taxon>Basidiomycota</taxon>
        <taxon>Agaricomycotina</taxon>
        <taxon>Agaricomycetes</taxon>
        <taxon>Agaricomycetidae</taxon>
        <taxon>Agaricales</taxon>
        <taxon>Marasmiineae</taxon>
        <taxon>Omphalotaceae</taxon>
        <taxon>Lentinula</taxon>
    </lineage>
</organism>
<feature type="compositionally biased region" description="Basic and acidic residues" evidence="1">
    <location>
        <begin position="585"/>
        <end position="600"/>
    </location>
</feature>
<evidence type="ECO:0000259" key="2">
    <source>
        <dbReference type="PROSITE" id="PS00028"/>
    </source>
</evidence>
<name>A0A9W9DPR6_9AGAR</name>
<dbReference type="OrthoDB" id="3254002at2759"/>
<feature type="region of interest" description="Disordered" evidence="1">
    <location>
        <begin position="1"/>
        <end position="33"/>
    </location>
</feature>
<feature type="region of interest" description="Disordered" evidence="1">
    <location>
        <begin position="1128"/>
        <end position="1164"/>
    </location>
</feature>
<feature type="domain" description="C2H2-type" evidence="2">
    <location>
        <begin position="906"/>
        <end position="928"/>
    </location>
</feature>
<feature type="compositionally biased region" description="Low complexity" evidence="1">
    <location>
        <begin position="326"/>
        <end position="341"/>
    </location>
</feature>
<evidence type="ECO:0000256" key="1">
    <source>
        <dbReference type="SAM" id="MobiDB-lite"/>
    </source>
</evidence>
<reference evidence="3" key="1">
    <citation type="submission" date="2022-08" db="EMBL/GenBank/DDBJ databases">
        <title>A Global Phylogenomic Analysis of the Shiitake Genus Lentinula.</title>
        <authorList>
            <consortium name="DOE Joint Genome Institute"/>
            <person name="Sierra-Patev S."/>
            <person name="Min B."/>
            <person name="Naranjo-Ortiz M."/>
            <person name="Looney B."/>
            <person name="Konkel Z."/>
            <person name="Slot J.C."/>
            <person name="Sakamoto Y."/>
            <person name="Steenwyk J.L."/>
            <person name="Rokas A."/>
            <person name="Carro J."/>
            <person name="Camarero S."/>
            <person name="Ferreira P."/>
            <person name="Molpeceres G."/>
            <person name="Ruiz-Duenas F.J."/>
            <person name="Serrano A."/>
            <person name="Henrissat B."/>
            <person name="Drula E."/>
            <person name="Hughes K.W."/>
            <person name="Mata J.L."/>
            <person name="Ishikawa N.K."/>
            <person name="Vargas-Isla R."/>
            <person name="Ushijima S."/>
            <person name="Smith C.A."/>
            <person name="Ahrendt S."/>
            <person name="Andreopoulos W."/>
            <person name="He G."/>
            <person name="Labutti K."/>
            <person name="Lipzen A."/>
            <person name="Ng V."/>
            <person name="Riley R."/>
            <person name="Sandor L."/>
            <person name="Barry K."/>
            <person name="Martinez A.T."/>
            <person name="Xiao Y."/>
            <person name="Gibbons J.G."/>
            <person name="Terashima K."/>
            <person name="Grigoriev I.V."/>
            <person name="Hibbett D.S."/>
        </authorList>
    </citation>
    <scope>NUCLEOTIDE SEQUENCE</scope>
    <source>
        <strain evidence="3">JLM2183</strain>
    </source>
</reference>
<dbReference type="Proteomes" id="UP001150266">
    <property type="component" value="Unassembled WGS sequence"/>
</dbReference>
<feature type="region of interest" description="Disordered" evidence="1">
    <location>
        <begin position="845"/>
        <end position="886"/>
    </location>
</feature>
<feature type="compositionally biased region" description="Low complexity" evidence="1">
    <location>
        <begin position="248"/>
        <end position="304"/>
    </location>
</feature>
<feature type="domain" description="C2H2-type" evidence="2">
    <location>
        <begin position="969"/>
        <end position="992"/>
    </location>
</feature>
<feature type="region of interest" description="Disordered" evidence="1">
    <location>
        <begin position="248"/>
        <end position="389"/>
    </location>
</feature>
<proteinExistence type="predicted"/>
<feature type="compositionally biased region" description="Low complexity" evidence="1">
    <location>
        <begin position="211"/>
        <end position="231"/>
    </location>
</feature>
<dbReference type="PROSITE" id="PS00028">
    <property type="entry name" value="ZINC_FINGER_C2H2_1"/>
    <property type="match status" value="2"/>
</dbReference>
<gene>
    <name evidence="3" type="ORF">J3R30DRAFT_3474239</name>
</gene>
<feature type="compositionally biased region" description="Polar residues" evidence="1">
    <location>
        <begin position="542"/>
        <end position="562"/>
    </location>
</feature>
<protein>
    <recommendedName>
        <fullName evidence="2">C2H2-type domain-containing protein</fullName>
    </recommendedName>
</protein>
<keyword evidence="4" id="KW-1185">Reference proteome</keyword>
<dbReference type="SMART" id="SM00355">
    <property type="entry name" value="ZnF_C2H2"/>
    <property type="match status" value="3"/>
</dbReference>
<feature type="region of interest" description="Disordered" evidence="1">
    <location>
        <begin position="492"/>
        <end position="530"/>
    </location>
</feature>
<comment type="caution">
    <text evidence="3">The sequence shown here is derived from an EMBL/GenBank/DDBJ whole genome shotgun (WGS) entry which is preliminary data.</text>
</comment>
<feature type="compositionally biased region" description="Basic and acidic residues" evidence="1">
    <location>
        <begin position="854"/>
        <end position="865"/>
    </location>
</feature>
<dbReference type="InterPro" id="IPR013087">
    <property type="entry name" value="Znf_C2H2_type"/>
</dbReference>
<feature type="region of interest" description="Disordered" evidence="1">
    <location>
        <begin position="209"/>
        <end position="231"/>
    </location>
</feature>
<sequence length="1168" mass="128018">MYNGYVQNQSGGPSRQQIRQAASNHDTAPSPGFVLSKTDALTAGQIYLEDQQRKIDEAQARLNIDRMHLAKVARREAIEAQLRAEIAAGEEAKRRLEALSFDRQRSLVLMNSANSYQMPTYEPTPPTSQIVPIDEENRSPVVPNVQRNTWLNTSNVPAVSMPPNASTSNHNSHYQRQVQPSNPQTPGQQSHLTAGTQARPQLPALATQYLQKQAHSQSSAPAQQQQQRQTYQSLQTVQPAQLLQQIQSQRSQQSAQQRSNVQSPLQASSAQSQSYPSQQSQQSVVSHQTRTQQLPPLPQKQGPQSATQQLAPRISTSNQLKATDKVSVSSMSSTPTSQSPSHLTNSAGWQTSGPIPNLANPASDNRYRFPSNQAPKASTHFNQTPRNAATTLPDQFEGLSPLDRQRLDLMHKFAYQWIKQAEVGATENIPLTSLFIHSPAKGQAQIGGMINNTFAPMTPLGWLKALQKIPFHLDQKPTFGFAGAAAAPVPTLQIPPRSTSDILTQTPSVSVPNRIPTPASTPAPSAPKKLKGHAELLVNALNSAHEQPTSRTGKNSNTTDFSRTPADANKKSLARDVLRALGSVSEKRQRESSGENDRPAAKRPALSDIPVSVIQPTLNSNTTPISFPQVKPAVQQPALNQDNIGNRAESVVDSAVASRPSEPSQVTVGLIAAHSKPSNSVTQSIPSANPLLPIEPTAQASTDFYTSPLSQTRPFVTTPPLVQSLPTTSPNSGFLKQPEARSPSKLNVTPLFLPSTPSPPTSPILAKILDEESLGLAESVTVRDSDVEIIDEFREKSEVRKGQTGRKVMSCVQIPRAPAWVKHDLARWGAGQEQEEEAEIRSVIEILDSDEEPESRRAKERESRRSQSSRVAAGEETSFSLPPPVRDPQELAVLEKSITRLYNCSCKWGGCEFILSSLQKLGQHMRNHVEESQQAEDRHGKPILCKICGKHEAQVPDHVENHAYHTLYCPYERCDESFRLSRKLLHHCLRFHRDDELLKETAEPYFADQPVSPPDTPSTLPAYMVVARAVTPHSISLQRHQLLGPWVLKNMMPPVDSVNLKGYLKAKHLGRVEVPTASDEYEFLVSRSSRSCMPSRPAKIRDFGDLNSDQVSQLISDGMSFWQKETETGEKTTFGEPGTPPPSELAVDGSGAPGRSSTDELLLTGVVL</sequence>
<feature type="compositionally biased region" description="Polar residues" evidence="1">
    <location>
        <begin position="342"/>
        <end position="354"/>
    </location>
</feature>
<feature type="compositionally biased region" description="Polar residues" evidence="1">
    <location>
        <begin position="305"/>
        <end position="321"/>
    </location>
</feature>
<evidence type="ECO:0000313" key="3">
    <source>
        <dbReference type="EMBL" id="KAJ4479120.1"/>
    </source>
</evidence>
<feature type="compositionally biased region" description="Polar residues" evidence="1">
    <location>
        <begin position="370"/>
        <end position="389"/>
    </location>
</feature>
<evidence type="ECO:0000313" key="4">
    <source>
        <dbReference type="Proteomes" id="UP001150266"/>
    </source>
</evidence>
<accession>A0A9W9DPR6</accession>
<feature type="compositionally biased region" description="Polar residues" evidence="1">
    <location>
        <begin position="1"/>
        <end position="27"/>
    </location>
</feature>
<dbReference type="AlphaFoldDB" id="A0A9W9DPR6"/>
<feature type="compositionally biased region" description="Basic and acidic residues" evidence="1">
    <location>
        <begin position="568"/>
        <end position="578"/>
    </location>
</feature>
<feature type="region of interest" description="Disordered" evidence="1">
    <location>
        <begin position="542"/>
        <end position="613"/>
    </location>
</feature>
<feature type="region of interest" description="Disordered" evidence="1">
    <location>
        <begin position="154"/>
        <end position="195"/>
    </location>
</feature>
<dbReference type="EMBL" id="JAOTPV010000008">
    <property type="protein sequence ID" value="KAJ4479120.1"/>
    <property type="molecule type" value="Genomic_DNA"/>
</dbReference>